<proteinExistence type="predicted"/>
<dbReference type="EMBL" id="CP041695">
    <property type="protein sequence ID" value="QDP82570.1"/>
    <property type="molecule type" value="Genomic_DNA"/>
</dbReference>
<evidence type="ECO:0000313" key="2">
    <source>
        <dbReference type="Proteomes" id="UP000317039"/>
    </source>
</evidence>
<dbReference type="GeneID" id="80336871"/>
<accession>A0A516NUH4</accession>
<dbReference type="AlphaFoldDB" id="A0A516NUH4"/>
<gene>
    <name evidence="1" type="ORF">FOH10_31445</name>
</gene>
<organism evidence="1 2">
    <name type="scientific">Nocardia otitidiscaviarum</name>
    <dbReference type="NCBI Taxonomy" id="1823"/>
    <lineage>
        <taxon>Bacteria</taxon>
        <taxon>Bacillati</taxon>
        <taxon>Actinomycetota</taxon>
        <taxon>Actinomycetes</taxon>
        <taxon>Mycobacteriales</taxon>
        <taxon>Nocardiaceae</taxon>
        <taxon>Nocardia</taxon>
    </lineage>
</organism>
<protein>
    <submittedName>
        <fullName evidence="1">Uncharacterized protein</fullName>
    </submittedName>
</protein>
<dbReference type="KEGG" id="nod:FOH10_31445"/>
<dbReference type="RefSeq" id="WP_143983379.1">
    <property type="nucleotide sequence ID" value="NZ_CP041695.1"/>
</dbReference>
<reference evidence="1 2" key="1">
    <citation type="submission" date="2019-07" db="EMBL/GenBank/DDBJ databases">
        <title>Complete Genome Sequence and Methylome Analysis of Nocardia otitidis-caviarum NEB252.</title>
        <authorList>
            <person name="Fomenkov A."/>
            <person name="Anton B.P."/>
            <person name="Vincze T."/>
            <person name="Roberts R.J."/>
        </authorList>
    </citation>
    <scope>NUCLEOTIDE SEQUENCE [LARGE SCALE GENOMIC DNA]</scope>
    <source>
        <strain evidence="1 2">NEB252</strain>
    </source>
</reference>
<dbReference type="Proteomes" id="UP000317039">
    <property type="component" value="Chromosome"/>
</dbReference>
<name>A0A516NUH4_9NOCA</name>
<evidence type="ECO:0000313" key="1">
    <source>
        <dbReference type="EMBL" id="QDP82570.1"/>
    </source>
</evidence>
<sequence>MNAPTTPTMYATTNASGTARWAIVDGVATVFAVRSGRRSLSMPPGEDGVDLGKCFDLFPEHRELFWQVLAEREAMRPGGPNCGRISGR</sequence>